<gene>
    <name evidence="1" type="ORF">ATK78_0015</name>
</gene>
<name>A0A4R6T0H4_9SPHI</name>
<dbReference type="AlphaFoldDB" id="A0A4R6T0H4"/>
<proteinExistence type="predicted"/>
<feature type="non-terminal residue" evidence="1">
    <location>
        <position position="75"/>
    </location>
</feature>
<keyword evidence="2" id="KW-1185">Reference proteome</keyword>
<dbReference type="Proteomes" id="UP000295620">
    <property type="component" value="Unassembled WGS sequence"/>
</dbReference>
<reference evidence="1 2" key="1">
    <citation type="submission" date="2019-03" db="EMBL/GenBank/DDBJ databases">
        <title>Genomic Encyclopedia of Archaeal and Bacterial Type Strains, Phase II (KMG-II): from individual species to whole genera.</title>
        <authorList>
            <person name="Goeker M."/>
        </authorList>
    </citation>
    <scope>NUCLEOTIDE SEQUENCE [LARGE SCALE GENOMIC DNA]</scope>
    <source>
        <strain evidence="1 2">DSM 19035</strain>
    </source>
</reference>
<dbReference type="InterPro" id="IPR032675">
    <property type="entry name" value="LRR_dom_sf"/>
</dbReference>
<dbReference type="RefSeq" id="WP_208112274.1">
    <property type="nucleotide sequence ID" value="NZ_SNYC01000001.1"/>
</dbReference>
<evidence type="ECO:0000313" key="2">
    <source>
        <dbReference type="Proteomes" id="UP000295620"/>
    </source>
</evidence>
<dbReference type="EMBL" id="SNYC01000001">
    <property type="protein sequence ID" value="TDQ12808.1"/>
    <property type="molecule type" value="Genomic_DNA"/>
</dbReference>
<organism evidence="1 2">
    <name type="scientific">Pedobacter metabolipauper</name>
    <dbReference type="NCBI Taxonomy" id="425513"/>
    <lineage>
        <taxon>Bacteria</taxon>
        <taxon>Pseudomonadati</taxon>
        <taxon>Bacteroidota</taxon>
        <taxon>Sphingobacteriia</taxon>
        <taxon>Sphingobacteriales</taxon>
        <taxon>Sphingobacteriaceae</taxon>
        <taxon>Pedobacter</taxon>
    </lineage>
</organism>
<accession>A0A4R6T0H4</accession>
<dbReference type="Gene3D" id="3.80.10.10">
    <property type="entry name" value="Ribonuclease Inhibitor"/>
    <property type="match status" value="1"/>
</dbReference>
<evidence type="ECO:0000313" key="1">
    <source>
        <dbReference type="EMBL" id="TDQ12808.1"/>
    </source>
</evidence>
<sequence>MKIINKVLVSVSESDIKDGKFVNKTVTEVADRCFNDLPSLRAVSLPKAEKIGSDCFRSNQALTEISLPALTTAGS</sequence>
<comment type="caution">
    <text evidence="1">The sequence shown here is derived from an EMBL/GenBank/DDBJ whole genome shotgun (WGS) entry which is preliminary data.</text>
</comment>
<protein>
    <recommendedName>
        <fullName evidence="3">Leucine rich repeat (LRR) protein</fullName>
    </recommendedName>
</protein>
<evidence type="ECO:0008006" key="3">
    <source>
        <dbReference type="Google" id="ProtNLM"/>
    </source>
</evidence>